<dbReference type="PANTHER" id="PTHR47659:SF4">
    <property type="entry name" value="ZN(II)2CYS6 TRANSCRIPTION FACTOR (EUROFUNG)"/>
    <property type="match status" value="1"/>
</dbReference>
<dbReference type="InterPro" id="IPR050335">
    <property type="entry name" value="ERT1_acuK_gluconeogen_tf"/>
</dbReference>
<dbReference type="PROSITE" id="PS50048">
    <property type="entry name" value="ZN2_CY6_FUNGAL_2"/>
    <property type="match status" value="1"/>
</dbReference>
<sequence length="683" mass="74234">MGDSKTSRLIQTDRPPLPSGTTRHIQLETAKEVKPRSGRASACACRPCKKAHLACDDSRPCKRCVTLSKVDLCVDVVQKKRGRPKLHANQNSTSANSSRFRTPPTQRGSVTNRTSRIASSQSVRQSTSTSPQNIGPSSAPMSRESRPLAHQDIGSSVLSSSSTSYGYSCSADSSLSPRPSLASTPATTITLIATTDLYILRCSASSLQLLGREASSMSHRWLSSLLVEDDLWATEQIRDPLTYPTGHRVRTSRSIEELIERLDDAMLESPVEGTSYPDRDVRLKRADGSWEGYNMRMHLGRAGGLDLGDLNTYSNAYIVISLLPLLSASPFLIAQTFPQPNQHKKDDARSSSHYISTHPSPSAFSERPTHNQLGPSTSNHHHHQSNKNGVLIPPSDIELAFTPAYSLSQPIKQDRPTLPPIALLTSTLPSESQLNINHPGQLRPMSSPSYSSSLFRRPFDTDLPDRGGRSDGRREQEHGVQATFFSSSASSFPSRSSSSSFSSCPSYAVFHAPMNQTIQPVHPNRSSSLVSLVSDQRSPPFLSRRSHPNFLPSTYPSSASASCPLKRPSVDLALSATQAQSQRDSSFSTASSLSEPWTRPSTSSDSERRSSSMVELPGLETLFSNESGPRPGFGTGSRSFRTRNVGLGDGGDDDGAAGMKTRPSELRIWRSDEDVTGPLNGRS</sequence>
<evidence type="ECO:0000259" key="8">
    <source>
        <dbReference type="PROSITE" id="PS50048"/>
    </source>
</evidence>
<accession>A0A0F7SIX0</accession>
<feature type="compositionally biased region" description="Low complexity" evidence="7">
    <location>
        <begin position="119"/>
        <end position="130"/>
    </location>
</feature>
<keyword evidence="3" id="KW-0805">Transcription regulation</keyword>
<reference evidence="9" key="1">
    <citation type="submission" date="2014-08" db="EMBL/GenBank/DDBJ databases">
        <authorList>
            <person name="Sharma Rahul"/>
            <person name="Thines Marco"/>
        </authorList>
    </citation>
    <scope>NUCLEOTIDE SEQUENCE</scope>
</reference>
<dbReference type="GO" id="GO:0008270">
    <property type="term" value="F:zinc ion binding"/>
    <property type="evidence" value="ECO:0007669"/>
    <property type="project" value="InterPro"/>
</dbReference>
<feature type="compositionally biased region" description="Polar residues" evidence="7">
    <location>
        <begin position="131"/>
        <end position="140"/>
    </location>
</feature>
<keyword evidence="4 9" id="KW-0238">DNA-binding</keyword>
<feature type="compositionally biased region" description="Low complexity" evidence="7">
    <location>
        <begin position="484"/>
        <end position="494"/>
    </location>
</feature>
<feature type="compositionally biased region" description="Basic and acidic residues" evidence="7">
    <location>
        <begin position="662"/>
        <end position="673"/>
    </location>
</feature>
<proteinExistence type="predicted"/>
<feature type="compositionally biased region" description="Polar residues" evidence="7">
    <location>
        <begin position="551"/>
        <end position="561"/>
    </location>
</feature>
<evidence type="ECO:0000313" key="9">
    <source>
        <dbReference type="EMBL" id="CED82032.1"/>
    </source>
</evidence>
<feature type="compositionally biased region" description="Polar residues" evidence="7">
    <location>
        <begin position="575"/>
        <end position="595"/>
    </location>
</feature>
<feature type="region of interest" description="Disordered" evidence="7">
    <location>
        <begin position="1"/>
        <end position="21"/>
    </location>
</feature>
<keyword evidence="6" id="KW-0539">Nucleus</keyword>
<evidence type="ECO:0000256" key="7">
    <source>
        <dbReference type="SAM" id="MobiDB-lite"/>
    </source>
</evidence>
<evidence type="ECO:0000256" key="4">
    <source>
        <dbReference type="ARBA" id="ARBA00023125"/>
    </source>
</evidence>
<feature type="region of interest" description="Disordered" evidence="7">
    <location>
        <begin position="538"/>
        <end position="562"/>
    </location>
</feature>
<evidence type="ECO:0000256" key="1">
    <source>
        <dbReference type="ARBA" id="ARBA00022723"/>
    </source>
</evidence>
<evidence type="ECO:0000256" key="6">
    <source>
        <dbReference type="ARBA" id="ARBA00023242"/>
    </source>
</evidence>
<keyword evidence="1" id="KW-0479">Metal-binding</keyword>
<evidence type="ECO:0000256" key="5">
    <source>
        <dbReference type="ARBA" id="ARBA00023163"/>
    </source>
</evidence>
<feature type="region of interest" description="Disordered" evidence="7">
    <location>
        <begin position="84"/>
        <end position="155"/>
    </location>
</feature>
<protein>
    <submittedName>
        <fullName evidence="9">Zn(2)-C6 fungal-type DNA-binding domain</fullName>
    </submittedName>
</protein>
<dbReference type="AlphaFoldDB" id="A0A0F7SIX0"/>
<organism evidence="9">
    <name type="scientific">Phaffia rhodozyma</name>
    <name type="common">Yeast</name>
    <name type="synonym">Xanthophyllomyces dendrorhous</name>
    <dbReference type="NCBI Taxonomy" id="264483"/>
    <lineage>
        <taxon>Eukaryota</taxon>
        <taxon>Fungi</taxon>
        <taxon>Dikarya</taxon>
        <taxon>Basidiomycota</taxon>
        <taxon>Agaricomycotina</taxon>
        <taxon>Tremellomycetes</taxon>
        <taxon>Cystofilobasidiales</taxon>
        <taxon>Mrakiaceae</taxon>
        <taxon>Phaffia</taxon>
    </lineage>
</organism>
<feature type="domain" description="Zn(2)-C6 fungal-type" evidence="8">
    <location>
        <begin position="44"/>
        <end position="75"/>
    </location>
</feature>
<feature type="compositionally biased region" description="Polar residues" evidence="7">
    <location>
        <begin position="88"/>
        <end position="118"/>
    </location>
</feature>
<keyword evidence="2" id="KW-0862">Zinc</keyword>
<feature type="compositionally biased region" description="Basic and acidic residues" evidence="7">
    <location>
        <begin position="457"/>
        <end position="478"/>
    </location>
</feature>
<evidence type="ECO:0000256" key="3">
    <source>
        <dbReference type="ARBA" id="ARBA00023015"/>
    </source>
</evidence>
<dbReference type="GO" id="GO:0003677">
    <property type="term" value="F:DNA binding"/>
    <property type="evidence" value="ECO:0007669"/>
    <property type="project" value="UniProtKB-KW"/>
</dbReference>
<feature type="region of interest" description="Disordered" evidence="7">
    <location>
        <begin position="340"/>
        <end position="392"/>
    </location>
</feature>
<dbReference type="PANTHER" id="PTHR47659">
    <property type="entry name" value="ZN(II)2CYS6 TRANSCRIPTION FACTOR (EUROFUNG)-RELATED"/>
    <property type="match status" value="1"/>
</dbReference>
<name>A0A0F7SIX0_PHARH</name>
<evidence type="ECO:0000256" key="2">
    <source>
        <dbReference type="ARBA" id="ARBA00022833"/>
    </source>
</evidence>
<keyword evidence="5" id="KW-0804">Transcription</keyword>
<feature type="region of interest" description="Disordered" evidence="7">
    <location>
        <begin position="432"/>
        <end position="494"/>
    </location>
</feature>
<feature type="region of interest" description="Disordered" evidence="7">
    <location>
        <begin position="574"/>
        <end position="683"/>
    </location>
</feature>
<dbReference type="InterPro" id="IPR001138">
    <property type="entry name" value="Zn2Cys6_DnaBD"/>
</dbReference>
<dbReference type="EMBL" id="LN483124">
    <property type="protein sequence ID" value="CED82032.1"/>
    <property type="molecule type" value="Genomic_DNA"/>
</dbReference>
<feature type="compositionally biased region" description="Polar residues" evidence="7">
    <location>
        <begin position="351"/>
        <end position="363"/>
    </location>
</feature>
<dbReference type="GO" id="GO:0000981">
    <property type="term" value="F:DNA-binding transcription factor activity, RNA polymerase II-specific"/>
    <property type="evidence" value="ECO:0007669"/>
    <property type="project" value="InterPro"/>
</dbReference>